<dbReference type="OrthoDB" id="2136602at2"/>
<feature type="region of interest" description="Disordered" evidence="1">
    <location>
        <begin position="30"/>
        <end position="106"/>
    </location>
</feature>
<feature type="compositionally biased region" description="Basic and acidic residues" evidence="1">
    <location>
        <begin position="73"/>
        <end position="86"/>
    </location>
</feature>
<feature type="signal peptide" evidence="2">
    <location>
        <begin position="1"/>
        <end position="20"/>
    </location>
</feature>
<name>A0A2I1MSC3_9LACT</name>
<sequence length="187" mass="20562">MWKKLVTSLGLFSLTFFLFACGRSDQSLTFSGDQAKASSQTISQQRSSKQAADQEESATSAEEGEAGSDQSSAEDKLQAASAEDKPVATSQDQALASNTESNLDSSKDLLPKVSSLIHQASGNIYNNEDYYFMPSLLEDGTFQVEVRRQAPENMQQSNLVTIYRYQPDTGQLLQQDILNNTWNDVTP</sequence>
<proteinExistence type="predicted"/>
<feature type="compositionally biased region" description="Polar residues" evidence="1">
    <location>
        <begin position="30"/>
        <end position="51"/>
    </location>
</feature>
<comment type="caution">
    <text evidence="3">The sequence shown here is derived from an EMBL/GenBank/DDBJ whole genome shotgun (WGS) entry which is preliminary data.</text>
</comment>
<protein>
    <recommendedName>
        <fullName evidence="5">Lipoprotein</fullName>
    </recommendedName>
</protein>
<reference evidence="3 4" key="1">
    <citation type="submission" date="2017-12" db="EMBL/GenBank/DDBJ databases">
        <title>Phylogenetic diversity of female urinary microbiome.</title>
        <authorList>
            <person name="Thomas-White K."/>
            <person name="Wolfe A.J."/>
        </authorList>
    </citation>
    <scope>NUCLEOTIDE SEQUENCE [LARGE SCALE GENOMIC DNA]</scope>
    <source>
        <strain evidence="3 4">UMB0139</strain>
    </source>
</reference>
<evidence type="ECO:0000313" key="4">
    <source>
        <dbReference type="Proteomes" id="UP000234239"/>
    </source>
</evidence>
<dbReference type="EMBL" id="PKGY01000001">
    <property type="protein sequence ID" value="PKZ23035.1"/>
    <property type="molecule type" value="Genomic_DNA"/>
</dbReference>
<feature type="chain" id="PRO_5038858500" description="Lipoprotein" evidence="2">
    <location>
        <begin position="21"/>
        <end position="187"/>
    </location>
</feature>
<feature type="compositionally biased region" description="Polar residues" evidence="1">
    <location>
        <begin position="88"/>
        <end position="104"/>
    </location>
</feature>
<evidence type="ECO:0000313" key="3">
    <source>
        <dbReference type="EMBL" id="PKZ23035.1"/>
    </source>
</evidence>
<evidence type="ECO:0000256" key="2">
    <source>
        <dbReference type="SAM" id="SignalP"/>
    </source>
</evidence>
<dbReference type="AlphaFoldDB" id="A0A2I1MSC3"/>
<gene>
    <name evidence="3" type="ORF">CYJ28_00315</name>
</gene>
<dbReference type="PROSITE" id="PS51257">
    <property type="entry name" value="PROKAR_LIPOPROTEIN"/>
    <property type="match status" value="1"/>
</dbReference>
<evidence type="ECO:0000256" key="1">
    <source>
        <dbReference type="SAM" id="MobiDB-lite"/>
    </source>
</evidence>
<dbReference type="Proteomes" id="UP000234239">
    <property type="component" value="Unassembled WGS sequence"/>
</dbReference>
<organism evidence="3 4">
    <name type="scientific">Aerococcus sanguinicola</name>
    <dbReference type="NCBI Taxonomy" id="119206"/>
    <lineage>
        <taxon>Bacteria</taxon>
        <taxon>Bacillati</taxon>
        <taxon>Bacillota</taxon>
        <taxon>Bacilli</taxon>
        <taxon>Lactobacillales</taxon>
        <taxon>Aerococcaceae</taxon>
        <taxon>Aerococcus</taxon>
    </lineage>
</organism>
<accession>A0A2I1MSC3</accession>
<keyword evidence="2" id="KW-0732">Signal</keyword>
<evidence type="ECO:0008006" key="5">
    <source>
        <dbReference type="Google" id="ProtNLM"/>
    </source>
</evidence>
<dbReference type="RefSeq" id="WP_101603475.1">
    <property type="nucleotide sequence ID" value="NZ_PKGY01000001.1"/>
</dbReference>